<evidence type="ECO:0000256" key="1">
    <source>
        <dbReference type="SAM" id="MobiDB-lite"/>
    </source>
</evidence>
<dbReference type="GeneID" id="92014673"/>
<sequence length="394" mass="45357">MPQKRHLDSISDGPALAEPSTKRHQTTRLRHSKMPQKRHLDSISDGPALSEPRAKRHQITNPHHPKAPQKRQLDSISDGPALSEPRAKRRRIANRRHLTDLPDELLILVAEHLAGYDDPTTYVARENGKIVIDPPKNSRDVSLAGLHQLSDVLFVEYQKAQHRNGIITFEDQQAYAEYFNPEILERNPSLATARLATERIRFIRWRLPEMLQFYEGLQVPPNVKKVHLGGGWKGKEGKLLITPSLVWQTPDPDESFYFQSISFAIATSPFLANRKNGLRSITLGPGRFGHNTIHDIHYSEIPPDIEDPETFAAKDYNLRVLDRTDPLNTIPNDNIIPMPDEELTEEMKSIQNEWEYEQSKREFERVMRQFDAAERETERELAKYGITYETTEDD</sequence>
<organism evidence="2 3">
    <name type="scientific">Diplodia seriata</name>
    <dbReference type="NCBI Taxonomy" id="420778"/>
    <lineage>
        <taxon>Eukaryota</taxon>
        <taxon>Fungi</taxon>
        <taxon>Dikarya</taxon>
        <taxon>Ascomycota</taxon>
        <taxon>Pezizomycotina</taxon>
        <taxon>Dothideomycetes</taxon>
        <taxon>Dothideomycetes incertae sedis</taxon>
        <taxon>Botryosphaeriales</taxon>
        <taxon>Botryosphaeriaceae</taxon>
        <taxon>Diplodia</taxon>
    </lineage>
</organism>
<feature type="region of interest" description="Disordered" evidence="1">
    <location>
        <begin position="1"/>
        <end position="95"/>
    </location>
</feature>
<feature type="compositionally biased region" description="Basic residues" evidence="1">
    <location>
        <begin position="54"/>
        <end position="69"/>
    </location>
</feature>
<feature type="compositionally biased region" description="Basic residues" evidence="1">
    <location>
        <begin position="22"/>
        <end position="37"/>
    </location>
</feature>
<comment type="caution">
    <text evidence="2">The sequence shown here is derived from an EMBL/GenBank/DDBJ whole genome shotgun (WGS) entry which is preliminary data.</text>
</comment>
<reference evidence="2 3" key="1">
    <citation type="submission" date="2024-02" db="EMBL/GenBank/DDBJ databases">
        <title>De novo assembly and annotation of 12 fungi associated with fruit tree decline syndrome in Ontario, Canada.</title>
        <authorList>
            <person name="Sulman M."/>
            <person name="Ellouze W."/>
            <person name="Ilyukhin E."/>
        </authorList>
    </citation>
    <scope>NUCLEOTIDE SEQUENCE [LARGE SCALE GENOMIC DNA]</scope>
    <source>
        <strain evidence="2 3">FDS-637</strain>
    </source>
</reference>
<protein>
    <submittedName>
        <fullName evidence="2">Uncharacterized protein</fullName>
    </submittedName>
</protein>
<dbReference type="EMBL" id="JAJVCZ030000013">
    <property type="protein sequence ID" value="KAL0253137.1"/>
    <property type="molecule type" value="Genomic_DNA"/>
</dbReference>
<name>A0ABR3BXM8_9PEZI</name>
<gene>
    <name evidence="2" type="ORF">SLS55_010588</name>
</gene>
<dbReference type="Proteomes" id="UP001430584">
    <property type="component" value="Unassembled WGS sequence"/>
</dbReference>
<proteinExistence type="predicted"/>
<dbReference type="RefSeq" id="XP_066627781.1">
    <property type="nucleotide sequence ID" value="XM_066781969.1"/>
</dbReference>
<evidence type="ECO:0000313" key="2">
    <source>
        <dbReference type="EMBL" id="KAL0253137.1"/>
    </source>
</evidence>
<accession>A0ABR3BXM8</accession>
<keyword evidence="3" id="KW-1185">Reference proteome</keyword>
<evidence type="ECO:0000313" key="3">
    <source>
        <dbReference type="Proteomes" id="UP001430584"/>
    </source>
</evidence>